<comment type="caution">
    <text evidence="2">The sequence shown here is derived from an EMBL/GenBank/DDBJ whole genome shotgun (WGS) entry which is preliminary data.</text>
</comment>
<protein>
    <submittedName>
        <fullName evidence="2">Uncharacterized protein</fullName>
    </submittedName>
</protein>
<accession>A0A8K1GIG8</accession>
<organism evidence="2 3">
    <name type="scientific">Zosterops borbonicus</name>
    <dbReference type="NCBI Taxonomy" id="364589"/>
    <lineage>
        <taxon>Eukaryota</taxon>
        <taxon>Metazoa</taxon>
        <taxon>Chordata</taxon>
        <taxon>Craniata</taxon>
        <taxon>Vertebrata</taxon>
        <taxon>Euteleostomi</taxon>
        <taxon>Archelosauria</taxon>
        <taxon>Archosauria</taxon>
        <taxon>Dinosauria</taxon>
        <taxon>Saurischia</taxon>
        <taxon>Theropoda</taxon>
        <taxon>Coelurosauria</taxon>
        <taxon>Aves</taxon>
        <taxon>Neognathae</taxon>
        <taxon>Neoaves</taxon>
        <taxon>Telluraves</taxon>
        <taxon>Australaves</taxon>
        <taxon>Passeriformes</taxon>
        <taxon>Sylvioidea</taxon>
        <taxon>Zosteropidae</taxon>
        <taxon>Zosterops</taxon>
    </lineage>
</organism>
<proteinExistence type="predicted"/>
<sequence length="102" mass="11462">MIIHMKQMEEVDAQRRFSSCGKPMLEQSVPERLCPVGGTHPGAREESEESSPEEERAAKTTCDELTTISIPCTCALQRKRIDRIVELSRGRREGQSEGAFKI</sequence>
<reference evidence="2" key="1">
    <citation type="submission" date="2019-04" db="EMBL/GenBank/DDBJ databases">
        <title>Genome assembly of Zosterops borbonicus 15179.</title>
        <authorList>
            <person name="Leroy T."/>
            <person name="Anselmetti Y."/>
            <person name="Tilak M.-K."/>
            <person name="Nabholz B."/>
        </authorList>
    </citation>
    <scope>NUCLEOTIDE SEQUENCE</scope>
    <source>
        <strain evidence="2">HGM_15179</strain>
        <tissue evidence="2">Muscle</tissue>
    </source>
</reference>
<dbReference type="EMBL" id="SWJQ01000214">
    <property type="protein sequence ID" value="TRZ18653.1"/>
    <property type="molecule type" value="Genomic_DNA"/>
</dbReference>
<evidence type="ECO:0000256" key="1">
    <source>
        <dbReference type="SAM" id="MobiDB-lite"/>
    </source>
</evidence>
<feature type="region of interest" description="Disordered" evidence="1">
    <location>
        <begin position="28"/>
        <end position="61"/>
    </location>
</feature>
<dbReference type="AlphaFoldDB" id="A0A8K1GIG8"/>
<evidence type="ECO:0000313" key="2">
    <source>
        <dbReference type="EMBL" id="TRZ18653.1"/>
    </source>
</evidence>
<dbReference type="Proteomes" id="UP000796761">
    <property type="component" value="Unassembled WGS sequence"/>
</dbReference>
<gene>
    <name evidence="2" type="ORF">HGM15179_008451</name>
</gene>
<keyword evidence="3" id="KW-1185">Reference proteome</keyword>
<name>A0A8K1GIG8_9PASS</name>
<evidence type="ECO:0000313" key="3">
    <source>
        <dbReference type="Proteomes" id="UP000796761"/>
    </source>
</evidence>